<reference evidence="8" key="1">
    <citation type="submission" date="2021-06" db="EMBL/GenBank/DDBJ databases">
        <authorList>
            <person name="Kallberg Y."/>
            <person name="Tangrot J."/>
            <person name="Rosling A."/>
        </authorList>
    </citation>
    <scope>NUCLEOTIDE SEQUENCE</scope>
    <source>
        <strain evidence="8">BR232B</strain>
    </source>
</reference>
<feature type="binding site" evidence="6">
    <location>
        <position position="215"/>
    </location>
    <ligand>
        <name>FAD</name>
        <dbReference type="ChEBI" id="CHEBI:57692"/>
    </ligand>
</feature>
<dbReference type="PROSITE" id="PS51384">
    <property type="entry name" value="FAD_FR"/>
    <property type="match status" value="1"/>
</dbReference>
<dbReference type="InterPro" id="IPR001433">
    <property type="entry name" value="OxRdtase_FAD/NAD-bd"/>
</dbReference>
<feature type="binding site" evidence="6">
    <location>
        <position position="190"/>
    </location>
    <ligand>
        <name>FAD</name>
        <dbReference type="ChEBI" id="CHEBI:57692"/>
    </ligand>
</feature>
<dbReference type="AlphaFoldDB" id="A0A9N9DDV8"/>
<feature type="binding site" evidence="6">
    <location>
        <position position="305"/>
    </location>
    <ligand>
        <name>FAD</name>
        <dbReference type="ChEBI" id="CHEBI:57692"/>
    </ligand>
</feature>
<feature type="binding site" evidence="6">
    <location>
        <position position="192"/>
    </location>
    <ligand>
        <name>FAD</name>
        <dbReference type="ChEBI" id="CHEBI:57692"/>
    </ligand>
</feature>
<feature type="binding site" evidence="6">
    <location>
        <position position="206"/>
    </location>
    <ligand>
        <name>FAD</name>
        <dbReference type="ChEBI" id="CHEBI:57692"/>
    </ligand>
</feature>
<dbReference type="PANTHER" id="PTHR19370">
    <property type="entry name" value="NADH-CYTOCHROME B5 REDUCTASE"/>
    <property type="match status" value="1"/>
</dbReference>
<comment type="caution">
    <text evidence="8">The sequence shown here is derived from an EMBL/GenBank/DDBJ whole genome shotgun (WGS) entry which is preliminary data.</text>
</comment>
<keyword evidence="3 6" id="KW-0285">Flavoprotein</keyword>
<keyword evidence="9" id="KW-1185">Reference proteome</keyword>
<organism evidence="8 9">
    <name type="scientific">Paraglomus brasilianum</name>
    <dbReference type="NCBI Taxonomy" id="144538"/>
    <lineage>
        <taxon>Eukaryota</taxon>
        <taxon>Fungi</taxon>
        <taxon>Fungi incertae sedis</taxon>
        <taxon>Mucoromycota</taxon>
        <taxon>Glomeromycotina</taxon>
        <taxon>Glomeromycetes</taxon>
        <taxon>Paraglomerales</taxon>
        <taxon>Paraglomeraceae</taxon>
        <taxon>Paraglomus</taxon>
    </lineage>
</organism>
<comment type="similarity">
    <text evidence="2">Belongs to the flavoprotein pyridine nucleotide cytochrome reductase family.</text>
</comment>
<feature type="binding site" evidence="6">
    <location>
        <position position="216"/>
    </location>
    <ligand>
        <name>FAD</name>
        <dbReference type="ChEBI" id="CHEBI:57692"/>
    </ligand>
</feature>
<sequence length="538" mass="60319">EIDPDPNAKDRNNMAAYSRGAHLVSPVLGRYTHLWEQNPEQNLRRRRTLSAKIDDFNMERFHKSDEPIARHKHTNFAVMQFAGMVIGKVKMDSYDETNVDEPPTPAISEQSYFRLQQPYFDTDLKKETAVRVFKRYQLAEKVLVNGDPEHPVIKFTFTKIHQLKNPKNDHIIPGDYIEIQARVKGQVVIRAYTPVEGRISHRFSIVVKIYEHGLMSQHLAHQRIGYELKVRGPFDLSDRGGVTHMTQNELSTIMGRRFNSTQSIISNLSSGSNTTGKNSHLLLNPNSFDGCWDQLVMIAGGSGITPMLQLINFHLNALASSRDRHISMHLLFANKRVEDIIMGLELESKAANSKGALTVTYMLTNPPIVGAEWEGLHGHVSTTVLHTWLMHHGMNISAVNSPRSPYSSTFYDPVAQLDRRDSLALRSGELSGHSSLRITNSDKYDMSGQPETNQEIVSPITSYDGAQEIITTDASGGSTTSESPNSMRPLPRIPTGVSFNYLMIQKKIVACGPPAMLDKIGASLKEMGYSDDDYLLLY</sequence>
<evidence type="ECO:0000313" key="8">
    <source>
        <dbReference type="EMBL" id="CAG8636490.1"/>
    </source>
</evidence>
<feature type="non-terminal residue" evidence="8">
    <location>
        <position position="1"/>
    </location>
</feature>
<accession>A0A9N9DDV8</accession>
<evidence type="ECO:0000256" key="2">
    <source>
        <dbReference type="ARBA" id="ARBA00006105"/>
    </source>
</evidence>
<dbReference type="CDD" id="cd06183">
    <property type="entry name" value="cyt_b5_reduct_like"/>
    <property type="match status" value="1"/>
</dbReference>
<protein>
    <submittedName>
        <fullName evidence="8">8115_t:CDS:1</fullName>
    </submittedName>
</protein>
<evidence type="ECO:0000313" key="9">
    <source>
        <dbReference type="Proteomes" id="UP000789739"/>
    </source>
</evidence>
<comment type="cofactor">
    <cofactor evidence="1 6">
        <name>FAD</name>
        <dbReference type="ChEBI" id="CHEBI:57692"/>
    </cofactor>
</comment>
<dbReference type="Proteomes" id="UP000789739">
    <property type="component" value="Unassembled WGS sequence"/>
</dbReference>
<dbReference type="Pfam" id="PF00175">
    <property type="entry name" value="NAD_binding_1"/>
    <property type="match status" value="1"/>
</dbReference>
<gene>
    <name evidence="8" type="ORF">PBRASI_LOCUS9536</name>
</gene>
<dbReference type="InterPro" id="IPR001834">
    <property type="entry name" value="CBR-like"/>
</dbReference>
<feature type="binding site" evidence="6">
    <location>
        <position position="208"/>
    </location>
    <ligand>
        <name>FAD</name>
        <dbReference type="ChEBI" id="CHEBI:57692"/>
    </ligand>
</feature>
<dbReference type="InterPro" id="IPR008333">
    <property type="entry name" value="Cbr1-like_FAD-bd_dom"/>
</dbReference>
<dbReference type="InterPro" id="IPR017927">
    <property type="entry name" value="FAD-bd_FR_type"/>
</dbReference>
<dbReference type="EMBL" id="CAJVPI010002129">
    <property type="protein sequence ID" value="CAG8636490.1"/>
    <property type="molecule type" value="Genomic_DNA"/>
</dbReference>
<name>A0A9N9DDV8_9GLOM</name>
<dbReference type="Gene3D" id="3.40.50.80">
    <property type="entry name" value="Nucleotide-binding domain of ferredoxin-NADP reductase (FNR) module"/>
    <property type="match status" value="1"/>
</dbReference>
<keyword evidence="4 6" id="KW-0274">FAD</keyword>
<dbReference type="InterPro" id="IPR017938">
    <property type="entry name" value="Riboflavin_synthase-like_b-brl"/>
</dbReference>
<feature type="domain" description="FAD-binding FR-type" evidence="7">
    <location>
        <begin position="131"/>
        <end position="240"/>
    </location>
</feature>
<evidence type="ECO:0000256" key="4">
    <source>
        <dbReference type="ARBA" id="ARBA00022827"/>
    </source>
</evidence>
<evidence type="ECO:0000256" key="5">
    <source>
        <dbReference type="ARBA" id="ARBA00023002"/>
    </source>
</evidence>
<proteinExistence type="inferred from homology"/>
<evidence type="ECO:0000259" key="7">
    <source>
        <dbReference type="PROSITE" id="PS51384"/>
    </source>
</evidence>
<dbReference type="Gene3D" id="2.40.30.10">
    <property type="entry name" value="Translation factors"/>
    <property type="match status" value="1"/>
</dbReference>
<dbReference type="SUPFAM" id="SSF63380">
    <property type="entry name" value="Riboflavin synthase domain-like"/>
    <property type="match status" value="1"/>
</dbReference>
<dbReference type="OrthoDB" id="823504at2759"/>
<evidence type="ECO:0000256" key="1">
    <source>
        <dbReference type="ARBA" id="ARBA00001974"/>
    </source>
</evidence>
<evidence type="ECO:0000256" key="6">
    <source>
        <dbReference type="PIRSR" id="PIRSR601834-1"/>
    </source>
</evidence>
<evidence type="ECO:0000256" key="3">
    <source>
        <dbReference type="ARBA" id="ARBA00022630"/>
    </source>
</evidence>
<dbReference type="InterPro" id="IPR039261">
    <property type="entry name" value="FNR_nucleotide-bd"/>
</dbReference>
<dbReference type="SUPFAM" id="SSF52343">
    <property type="entry name" value="Ferredoxin reductase-like, C-terminal NADP-linked domain"/>
    <property type="match status" value="1"/>
</dbReference>
<dbReference type="GO" id="GO:0016491">
    <property type="term" value="F:oxidoreductase activity"/>
    <property type="evidence" value="ECO:0007669"/>
    <property type="project" value="UniProtKB-KW"/>
</dbReference>
<dbReference type="Pfam" id="PF00970">
    <property type="entry name" value="FAD_binding_6"/>
    <property type="match status" value="1"/>
</dbReference>
<keyword evidence="5" id="KW-0560">Oxidoreductase</keyword>